<feature type="transmembrane region" description="Helical" evidence="6">
    <location>
        <begin position="87"/>
        <end position="111"/>
    </location>
</feature>
<evidence type="ECO:0000256" key="3">
    <source>
        <dbReference type="ARBA" id="ARBA00022692"/>
    </source>
</evidence>
<keyword evidence="9" id="KW-1185">Reference proteome</keyword>
<comment type="subcellular location">
    <subcellularLocation>
        <location evidence="1">Membrane</location>
        <topology evidence="1">Multi-pass membrane protein</topology>
    </subcellularLocation>
</comment>
<name>A0A9P7G3L6_9AGAR</name>
<keyword evidence="4 6" id="KW-1133">Transmembrane helix</keyword>
<dbReference type="Gene3D" id="1.10.4160.10">
    <property type="entry name" value="Hydantoin permease"/>
    <property type="match status" value="1"/>
</dbReference>
<dbReference type="EMBL" id="JABCKV010000207">
    <property type="protein sequence ID" value="KAG5642200.1"/>
    <property type="molecule type" value="Genomic_DNA"/>
</dbReference>
<dbReference type="InterPro" id="IPR045225">
    <property type="entry name" value="Uracil/uridine/allantoin_perm"/>
</dbReference>
<feature type="signal peptide" evidence="7">
    <location>
        <begin position="1"/>
        <end position="17"/>
    </location>
</feature>
<dbReference type="GO" id="GO:0015205">
    <property type="term" value="F:nucleobase transmembrane transporter activity"/>
    <property type="evidence" value="ECO:0007669"/>
    <property type="project" value="TreeGrafter"/>
</dbReference>
<dbReference type="Proteomes" id="UP000775547">
    <property type="component" value="Unassembled WGS sequence"/>
</dbReference>
<organism evidence="8 9">
    <name type="scientific">Asterophora parasitica</name>
    <dbReference type="NCBI Taxonomy" id="117018"/>
    <lineage>
        <taxon>Eukaryota</taxon>
        <taxon>Fungi</taxon>
        <taxon>Dikarya</taxon>
        <taxon>Basidiomycota</taxon>
        <taxon>Agaricomycotina</taxon>
        <taxon>Agaricomycetes</taxon>
        <taxon>Agaricomycetidae</taxon>
        <taxon>Agaricales</taxon>
        <taxon>Tricholomatineae</taxon>
        <taxon>Lyophyllaceae</taxon>
        <taxon>Asterophora</taxon>
    </lineage>
</organism>
<sequence length="154" mass="16454">MSSVAVTIAAFAIFIWALIKQGNRGPLFSNPEEIYGIGRLSAGSTLGWVMMRCITSGIGGWAGGIMYQSDFSRYAVNPGDQVWGQVFVIPVCLLGSNILGIMTTSAARGFYPDERLLWSSFPHFETNSGANRLLMQIVACGVVGGMDLAALAPK</sequence>
<evidence type="ECO:0000256" key="7">
    <source>
        <dbReference type="SAM" id="SignalP"/>
    </source>
</evidence>
<dbReference type="InterPro" id="IPR001248">
    <property type="entry name" value="Pur-cyt_permease"/>
</dbReference>
<gene>
    <name evidence="8" type="ORF">DXG03_003416</name>
</gene>
<comment type="caution">
    <text evidence="8">The sequence shown here is derived from an EMBL/GenBank/DDBJ whole genome shotgun (WGS) entry which is preliminary data.</text>
</comment>
<dbReference type="OrthoDB" id="3033178at2759"/>
<keyword evidence="7" id="KW-0732">Signal</keyword>
<dbReference type="PANTHER" id="PTHR30618">
    <property type="entry name" value="NCS1 FAMILY PURINE/PYRIMIDINE TRANSPORTER"/>
    <property type="match status" value="1"/>
</dbReference>
<evidence type="ECO:0000256" key="4">
    <source>
        <dbReference type="ARBA" id="ARBA00022989"/>
    </source>
</evidence>
<feature type="chain" id="PRO_5040194138" evidence="7">
    <location>
        <begin position="18"/>
        <end position="154"/>
    </location>
</feature>
<evidence type="ECO:0000256" key="5">
    <source>
        <dbReference type="ARBA" id="ARBA00023136"/>
    </source>
</evidence>
<dbReference type="Pfam" id="PF02133">
    <property type="entry name" value="Transp_cyt_pur"/>
    <property type="match status" value="1"/>
</dbReference>
<keyword evidence="3 6" id="KW-0812">Transmembrane</keyword>
<evidence type="ECO:0000256" key="1">
    <source>
        <dbReference type="ARBA" id="ARBA00004141"/>
    </source>
</evidence>
<reference evidence="8" key="1">
    <citation type="submission" date="2020-07" db="EMBL/GenBank/DDBJ databases">
        <authorList>
            <person name="Nieuwenhuis M."/>
            <person name="Van De Peppel L.J.J."/>
        </authorList>
    </citation>
    <scope>NUCLEOTIDE SEQUENCE</scope>
    <source>
        <strain evidence="8">AP01</strain>
        <tissue evidence="8">Mycelium</tissue>
    </source>
</reference>
<evidence type="ECO:0000256" key="2">
    <source>
        <dbReference type="ARBA" id="ARBA00008974"/>
    </source>
</evidence>
<accession>A0A9P7G3L6</accession>
<comment type="similarity">
    <text evidence="2">Belongs to the purine-cytosine permease (2.A.39) family.</text>
</comment>
<dbReference type="PANTHER" id="PTHR30618:SF2">
    <property type="entry name" value="ALLANTOIN PERMEASE-RELATED"/>
    <property type="match status" value="1"/>
</dbReference>
<protein>
    <submittedName>
        <fullName evidence="8">Uncharacterized protein</fullName>
    </submittedName>
</protein>
<evidence type="ECO:0000313" key="8">
    <source>
        <dbReference type="EMBL" id="KAG5642200.1"/>
    </source>
</evidence>
<dbReference type="AlphaFoldDB" id="A0A9P7G3L6"/>
<keyword evidence="5 6" id="KW-0472">Membrane</keyword>
<evidence type="ECO:0000313" key="9">
    <source>
        <dbReference type="Proteomes" id="UP000775547"/>
    </source>
</evidence>
<feature type="transmembrane region" description="Helical" evidence="6">
    <location>
        <begin position="48"/>
        <end position="67"/>
    </location>
</feature>
<reference evidence="8" key="2">
    <citation type="submission" date="2021-10" db="EMBL/GenBank/DDBJ databases">
        <title>Phylogenomics reveals ancestral predisposition of the termite-cultivated fungus Termitomyces towards a domesticated lifestyle.</title>
        <authorList>
            <person name="Auxier B."/>
            <person name="Grum-Grzhimaylo A."/>
            <person name="Cardenas M.E."/>
            <person name="Lodge J.D."/>
            <person name="Laessoe T."/>
            <person name="Pedersen O."/>
            <person name="Smith M.E."/>
            <person name="Kuyper T.W."/>
            <person name="Franco-Molano E.A."/>
            <person name="Baroni T.J."/>
            <person name="Aanen D.K."/>
        </authorList>
    </citation>
    <scope>NUCLEOTIDE SEQUENCE</scope>
    <source>
        <strain evidence="8">AP01</strain>
        <tissue evidence="8">Mycelium</tissue>
    </source>
</reference>
<evidence type="ECO:0000256" key="6">
    <source>
        <dbReference type="SAM" id="Phobius"/>
    </source>
</evidence>
<dbReference type="GO" id="GO:0005886">
    <property type="term" value="C:plasma membrane"/>
    <property type="evidence" value="ECO:0007669"/>
    <property type="project" value="TreeGrafter"/>
</dbReference>
<proteinExistence type="inferred from homology"/>